<dbReference type="AlphaFoldDB" id="A0A3E0H6S6"/>
<organism evidence="4 5">
    <name type="scientific">Kutzneria buriramensis</name>
    <dbReference type="NCBI Taxonomy" id="1045776"/>
    <lineage>
        <taxon>Bacteria</taxon>
        <taxon>Bacillati</taxon>
        <taxon>Actinomycetota</taxon>
        <taxon>Actinomycetes</taxon>
        <taxon>Pseudonocardiales</taxon>
        <taxon>Pseudonocardiaceae</taxon>
        <taxon>Kutzneria</taxon>
    </lineage>
</organism>
<protein>
    <submittedName>
        <fullName evidence="4">NAD(P)-dependent dehydrogenase (Short-subunit alcohol dehydrogenase family)</fullName>
    </submittedName>
</protein>
<dbReference type="PANTHER" id="PTHR42879">
    <property type="entry name" value="3-OXOACYL-(ACYL-CARRIER-PROTEIN) REDUCTASE"/>
    <property type="match status" value="1"/>
</dbReference>
<reference evidence="4 5" key="1">
    <citation type="submission" date="2018-08" db="EMBL/GenBank/DDBJ databases">
        <title>Genomic Encyclopedia of Archaeal and Bacterial Type Strains, Phase II (KMG-II): from individual species to whole genera.</title>
        <authorList>
            <person name="Goeker M."/>
        </authorList>
    </citation>
    <scope>NUCLEOTIDE SEQUENCE [LARGE SCALE GENOMIC DNA]</scope>
    <source>
        <strain evidence="4 5">DSM 45791</strain>
    </source>
</reference>
<dbReference type="PRINTS" id="PR00080">
    <property type="entry name" value="SDRFAMILY"/>
</dbReference>
<gene>
    <name evidence="4" type="ORF">BCF44_11328</name>
</gene>
<evidence type="ECO:0000256" key="1">
    <source>
        <dbReference type="ARBA" id="ARBA00006484"/>
    </source>
</evidence>
<sequence length="261" mass="26954">MDLQLGGKRALVTGSSSGLGEAIATRLAAEGASVVVHGRDHARTVAVAKAIRDAGGDASHVLGDLGTDRGADEVHAAAGPVDILVNNIGTYDPSLGWTTTSAQDWADIYNVNVLTGVRMIQRLVPAMRERGWGRVIQIGSVLGAVPAASQPHYAATNGARNALAKSLARELKHTGVTSNAVAAGGILTPASVPRLVELGRQHGFGDTWEEVEPRLVEALAPNDVGRIGRPEEYAALVAYLASPLSAYVTGAVLAADGGWYG</sequence>
<dbReference type="RefSeq" id="WP_116178534.1">
    <property type="nucleotide sequence ID" value="NZ_CP144375.1"/>
</dbReference>
<dbReference type="Pfam" id="PF00106">
    <property type="entry name" value="adh_short"/>
    <property type="match status" value="1"/>
</dbReference>
<proteinExistence type="inferred from homology"/>
<dbReference type="PRINTS" id="PR00081">
    <property type="entry name" value="GDHRDH"/>
</dbReference>
<dbReference type="OrthoDB" id="9793325at2"/>
<comment type="caution">
    <text evidence="4">The sequence shown here is derived from an EMBL/GenBank/DDBJ whole genome shotgun (WGS) entry which is preliminary data.</text>
</comment>
<dbReference type="SUPFAM" id="SSF51735">
    <property type="entry name" value="NAD(P)-binding Rossmann-fold domains"/>
    <property type="match status" value="1"/>
</dbReference>
<evidence type="ECO:0000256" key="3">
    <source>
        <dbReference type="RuleBase" id="RU000363"/>
    </source>
</evidence>
<keyword evidence="5" id="KW-1185">Reference proteome</keyword>
<evidence type="ECO:0000313" key="5">
    <source>
        <dbReference type="Proteomes" id="UP000256269"/>
    </source>
</evidence>
<dbReference type="FunFam" id="3.40.50.720:FF:000084">
    <property type="entry name" value="Short-chain dehydrogenase reductase"/>
    <property type="match status" value="1"/>
</dbReference>
<dbReference type="InterPro" id="IPR036291">
    <property type="entry name" value="NAD(P)-bd_dom_sf"/>
</dbReference>
<keyword evidence="2" id="KW-0560">Oxidoreductase</keyword>
<dbReference type="Proteomes" id="UP000256269">
    <property type="component" value="Unassembled WGS sequence"/>
</dbReference>
<name>A0A3E0H6S6_9PSEU</name>
<dbReference type="InterPro" id="IPR002347">
    <property type="entry name" value="SDR_fam"/>
</dbReference>
<accession>A0A3E0H6S6</accession>
<comment type="similarity">
    <text evidence="1 3">Belongs to the short-chain dehydrogenases/reductases (SDR) family.</text>
</comment>
<evidence type="ECO:0000256" key="2">
    <source>
        <dbReference type="ARBA" id="ARBA00023002"/>
    </source>
</evidence>
<evidence type="ECO:0000313" key="4">
    <source>
        <dbReference type="EMBL" id="REH39173.1"/>
    </source>
</evidence>
<dbReference type="Gene3D" id="3.40.50.720">
    <property type="entry name" value="NAD(P)-binding Rossmann-like Domain"/>
    <property type="match status" value="1"/>
</dbReference>
<dbReference type="EMBL" id="QUNO01000013">
    <property type="protein sequence ID" value="REH39173.1"/>
    <property type="molecule type" value="Genomic_DNA"/>
</dbReference>
<dbReference type="GO" id="GO:0016491">
    <property type="term" value="F:oxidoreductase activity"/>
    <property type="evidence" value="ECO:0007669"/>
    <property type="project" value="UniProtKB-KW"/>
</dbReference>
<dbReference type="InterPro" id="IPR050259">
    <property type="entry name" value="SDR"/>
</dbReference>